<evidence type="ECO:0000259" key="1">
    <source>
        <dbReference type="Pfam" id="PF00557"/>
    </source>
</evidence>
<dbReference type="InterPro" id="IPR000587">
    <property type="entry name" value="Creatinase_N"/>
</dbReference>
<proteinExistence type="predicted"/>
<sequence length="392" mass="42653">MTPALAFSAEEYAARLAKTRSAMAQRGVETLLVADPSNMAWLTGYDGWSFYVPQMVIVPRDGAPLWWGRTQDKPGAAQTTWLDPDNLFDWPEEHVQHPDHHPVDSLASLLRDHGWTTHLGVEMDNYYYSAASHRILETAFGRDALVDATGLVNWQRAVKSEAEIALMRKAGQLTAHMHAVLRDGFRAGVPKNVLVAEVQAAGIAGLPGLAGDYPAIAPIAPSGTEASASHITWNDRPLTPGEATYFEISGCHRRYHCPASRSLFLGDPPADIRRAETAILTAIEDTLAAARPGATCEEIAACVYDSFARAGYVKGNRTGYPVGLSYPPDWGERTMSLRPGDSTVLQDNMTFHLMPGLWTPDWGLAITETFVVTPTGGQPLADIPRELVVKPA</sequence>
<organism evidence="3 4">
    <name type="scientific">Ruegeria intermedia</name>
    <dbReference type="NCBI Taxonomy" id="996115"/>
    <lineage>
        <taxon>Bacteria</taxon>
        <taxon>Pseudomonadati</taxon>
        <taxon>Pseudomonadota</taxon>
        <taxon>Alphaproteobacteria</taxon>
        <taxon>Rhodobacterales</taxon>
        <taxon>Roseobacteraceae</taxon>
        <taxon>Ruegeria</taxon>
    </lineage>
</organism>
<dbReference type="PANTHER" id="PTHR46112:SF8">
    <property type="entry name" value="CYTOPLASMIC PEPTIDASE PEPQ-RELATED"/>
    <property type="match status" value="1"/>
</dbReference>
<dbReference type="PANTHER" id="PTHR46112">
    <property type="entry name" value="AMINOPEPTIDASE"/>
    <property type="match status" value="1"/>
</dbReference>
<dbReference type="CDD" id="cd01066">
    <property type="entry name" value="APP_MetAP"/>
    <property type="match status" value="1"/>
</dbReference>
<dbReference type="Pfam" id="PF01321">
    <property type="entry name" value="Creatinase_N"/>
    <property type="match status" value="1"/>
</dbReference>
<dbReference type="EMBL" id="FQVK01000003">
    <property type="protein sequence ID" value="SHE49288.1"/>
    <property type="molecule type" value="Genomic_DNA"/>
</dbReference>
<dbReference type="Proteomes" id="UP000325134">
    <property type="component" value="Unassembled WGS sequence"/>
</dbReference>
<name>A0A1M4TXY8_9RHOB</name>
<keyword evidence="4" id="KW-1185">Reference proteome</keyword>
<dbReference type="RefSeq" id="WP_149774636.1">
    <property type="nucleotide sequence ID" value="NZ_FQVK01000003.1"/>
</dbReference>
<dbReference type="InterPro" id="IPR000994">
    <property type="entry name" value="Pept_M24"/>
</dbReference>
<gene>
    <name evidence="3" type="ORF">SAMN05444279_10365</name>
</gene>
<reference evidence="3 4" key="1">
    <citation type="submission" date="2016-11" db="EMBL/GenBank/DDBJ databases">
        <authorList>
            <person name="Varghese N."/>
            <person name="Submissions S."/>
        </authorList>
    </citation>
    <scope>NUCLEOTIDE SEQUENCE [LARGE SCALE GENOMIC DNA]</scope>
    <source>
        <strain evidence="3 4">DSM 29341</strain>
    </source>
</reference>
<evidence type="ECO:0000313" key="3">
    <source>
        <dbReference type="EMBL" id="SHE49288.1"/>
    </source>
</evidence>
<accession>A0A1M4TXY8</accession>
<dbReference type="GO" id="GO:0016787">
    <property type="term" value="F:hydrolase activity"/>
    <property type="evidence" value="ECO:0007669"/>
    <property type="project" value="UniProtKB-KW"/>
</dbReference>
<dbReference type="SUPFAM" id="SSF53092">
    <property type="entry name" value="Creatinase/prolidase N-terminal domain"/>
    <property type="match status" value="1"/>
</dbReference>
<dbReference type="InterPro" id="IPR029149">
    <property type="entry name" value="Creatin/AminoP/Spt16_N"/>
</dbReference>
<dbReference type="InterPro" id="IPR050659">
    <property type="entry name" value="Peptidase_M24B"/>
</dbReference>
<feature type="domain" description="Peptidase M24" evidence="1">
    <location>
        <begin position="166"/>
        <end position="373"/>
    </location>
</feature>
<dbReference type="Gene3D" id="3.40.350.10">
    <property type="entry name" value="Creatinase/prolidase N-terminal domain"/>
    <property type="match status" value="1"/>
</dbReference>
<feature type="domain" description="Creatinase N-terminal" evidence="2">
    <location>
        <begin position="15"/>
        <end position="158"/>
    </location>
</feature>
<dbReference type="InterPro" id="IPR036005">
    <property type="entry name" value="Creatinase/aminopeptidase-like"/>
</dbReference>
<dbReference type="SUPFAM" id="SSF55920">
    <property type="entry name" value="Creatinase/aminopeptidase"/>
    <property type="match status" value="1"/>
</dbReference>
<dbReference type="Gene3D" id="3.90.230.10">
    <property type="entry name" value="Creatinase/methionine aminopeptidase superfamily"/>
    <property type="match status" value="1"/>
</dbReference>
<keyword evidence="3" id="KW-0378">Hydrolase</keyword>
<dbReference type="Pfam" id="PF00557">
    <property type="entry name" value="Peptidase_M24"/>
    <property type="match status" value="1"/>
</dbReference>
<dbReference type="AlphaFoldDB" id="A0A1M4TXY8"/>
<dbReference type="OrthoDB" id="9761809at2"/>
<evidence type="ECO:0000259" key="2">
    <source>
        <dbReference type="Pfam" id="PF01321"/>
    </source>
</evidence>
<protein>
    <submittedName>
        <fullName evidence="3">Ectoine hydrolase</fullName>
    </submittedName>
</protein>
<evidence type="ECO:0000313" key="4">
    <source>
        <dbReference type="Proteomes" id="UP000325134"/>
    </source>
</evidence>